<keyword evidence="5 10" id="KW-0812">Transmembrane</keyword>
<comment type="caution">
    <text evidence="12">The sequence shown here is derived from an EMBL/GenBank/DDBJ whole genome shotgun (WGS) entry which is preliminary data.</text>
</comment>
<dbReference type="NCBIfam" id="TIGR01474">
    <property type="entry name" value="ubiA_proteo"/>
    <property type="match status" value="1"/>
</dbReference>
<dbReference type="GO" id="GO:0008412">
    <property type="term" value="F:4-hydroxybenzoate polyprenyltransferase activity"/>
    <property type="evidence" value="ECO:0007669"/>
    <property type="project" value="UniProtKB-EC"/>
</dbReference>
<feature type="region of interest" description="Disordered" evidence="11">
    <location>
        <begin position="90"/>
        <end position="109"/>
    </location>
</feature>
<dbReference type="PANTHER" id="PTHR11048">
    <property type="entry name" value="PRENYLTRANSFERASES"/>
    <property type="match status" value="1"/>
</dbReference>
<dbReference type="HAMAP" id="MF_01635">
    <property type="entry name" value="UbiA"/>
    <property type="match status" value="1"/>
</dbReference>
<dbReference type="GO" id="GO:0006744">
    <property type="term" value="P:ubiquinone biosynthetic process"/>
    <property type="evidence" value="ECO:0007669"/>
    <property type="project" value="UniProtKB-UniRule"/>
</dbReference>
<dbReference type="PANTHER" id="PTHR11048:SF28">
    <property type="entry name" value="4-HYDROXYBENZOATE POLYPRENYLTRANSFERASE, MITOCHONDRIAL"/>
    <property type="match status" value="1"/>
</dbReference>
<keyword evidence="6 10" id="KW-1133">Transmembrane helix</keyword>
<evidence type="ECO:0000256" key="9">
    <source>
        <dbReference type="ARBA" id="ARBA00058997"/>
    </source>
</evidence>
<dbReference type="InterPro" id="IPR044878">
    <property type="entry name" value="UbiA_sf"/>
</dbReference>
<feature type="transmembrane region" description="Helical" evidence="10">
    <location>
        <begin position="232"/>
        <end position="250"/>
    </location>
</feature>
<evidence type="ECO:0000256" key="6">
    <source>
        <dbReference type="ARBA" id="ARBA00022989"/>
    </source>
</evidence>
<accession>A0A8X7T156</accession>
<dbReference type="CDD" id="cd13959">
    <property type="entry name" value="PT_UbiA_COQ2"/>
    <property type="match status" value="1"/>
</dbReference>
<dbReference type="Gene3D" id="1.20.120.1780">
    <property type="entry name" value="UbiA prenyltransferase"/>
    <property type="match status" value="2"/>
</dbReference>
<dbReference type="Proteomes" id="UP000077684">
    <property type="component" value="Unassembled WGS sequence"/>
</dbReference>
<dbReference type="EC" id="2.5.1.39" evidence="10"/>
<dbReference type="GO" id="GO:0008299">
    <property type="term" value="P:isoprenoid biosynthetic process"/>
    <property type="evidence" value="ECO:0007669"/>
    <property type="project" value="UniProtKB-UniRule"/>
</dbReference>
<evidence type="ECO:0000256" key="3">
    <source>
        <dbReference type="ARBA" id="ARBA00005985"/>
    </source>
</evidence>
<comment type="catalytic activity">
    <reaction evidence="8 10">
        <text>an all-trans-polyprenyl diphosphate + 4-hydroxybenzoate = a 4-hydroxy-3-(all-trans-polyprenyl)benzoate + diphosphate</text>
        <dbReference type="Rhea" id="RHEA:44504"/>
        <dbReference type="Rhea" id="RHEA-COMP:9514"/>
        <dbReference type="Rhea" id="RHEA-COMP:9564"/>
        <dbReference type="ChEBI" id="CHEBI:17879"/>
        <dbReference type="ChEBI" id="CHEBI:33019"/>
        <dbReference type="ChEBI" id="CHEBI:58914"/>
        <dbReference type="ChEBI" id="CHEBI:78396"/>
        <dbReference type="EC" id="2.5.1.39"/>
    </reaction>
</comment>
<keyword evidence="10" id="KW-0496">Mitochondrion</keyword>
<evidence type="ECO:0000256" key="8">
    <source>
        <dbReference type="ARBA" id="ARBA00052313"/>
    </source>
</evidence>
<evidence type="ECO:0000256" key="5">
    <source>
        <dbReference type="ARBA" id="ARBA00022692"/>
    </source>
</evidence>
<feature type="transmembrane region" description="Helical" evidence="10">
    <location>
        <begin position="330"/>
        <end position="347"/>
    </location>
</feature>
<comment type="subcellular location">
    <subcellularLocation>
        <location evidence="2 10">Mitochondrion inner membrane</location>
        <topology evidence="2 10">Multi-pass membrane protein</topology>
        <orientation evidence="2 10">Matrix side</orientation>
    </subcellularLocation>
</comment>
<feature type="transmembrane region" description="Helical" evidence="10">
    <location>
        <begin position="257"/>
        <end position="276"/>
    </location>
</feature>
<reference evidence="12" key="2">
    <citation type="journal article" date="2019" name="IMA Fungus">
        <title>Genome sequencing and comparison of five Tilletia species to identify candidate genes for the detection of regulated species infecting wheat.</title>
        <authorList>
            <person name="Nguyen H.D.T."/>
            <person name="Sultana T."/>
            <person name="Kesanakurti P."/>
            <person name="Hambleton S."/>
        </authorList>
    </citation>
    <scope>NUCLEOTIDE SEQUENCE</scope>
    <source>
        <strain evidence="12">DAOMC 236426</strain>
    </source>
</reference>
<feature type="transmembrane region" description="Helical" evidence="10">
    <location>
        <begin position="134"/>
        <end position="156"/>
    </location>
</feature>
<dbReference type="InterPro" id="IPR006370">
    <property type="entry name" value="HB_polyprenyltransferase-like"/>
</dbReference>
<dbReference type="GO" id="GO:0005743">
    <property type="term" value="C:mitochondrial inner membrane"/>
    <property type="evidence" value="ECO:0007669"/>
    <property type="project" value="UniProtKB-SubCell"/>
</dbReference>
<dbReference type="Pfam" id="PF01040">
    <property type="entry name" value="UbiA"/>
    <property type="match status" value="1"/>
</dbReference>
<evidence type="ECO:0000256" key="2">
    <source>
        <dbReference type="ARBA" id="ARBA00004292"/>
    </source>
</evidence>
<proteinExistence type="inferred from homology"/>
<keyword evidence="4 10" id="KW-0808">Transferase</keyword>
<evidence type="ECO:0000313" key="12">
    <source>
        <dbReference type="EMBL" id="KAE8256163.1"/>
    </source>
</evidence>
<dbReference type="FunFam" id="1.20.120.1780:FF:000001">
    <property type="entry name" value="4-hydroxybenzoate octaprenyltransferase"/>
    <property type="match status" value="1"/>
</dbReference>
<gene>
    <name evidence="12" type="ORF">A4X06_0g62</name>
</gene>
<dbReference type="AlphaFoldDB" id="A0A8X7T156"/>
<feature type="transmembrane region" description="Helical" evidence="10">
    <location>
        <begin position="203"/>
        <end position="226"/>
    </location>
</feature>
<keyword evidence="7 10" id="KW-0472">Membrane</keyword>
<evidence type="ECO:0000256" key="10">
    <source>
        <dbReference type="HAMAP-Rule" id="MF_03189"/>
    </source>
</evidence>
<keyword evidence="10" id="KW-0999">Mitochondrion inner membrane</keyword>
<keyword evidence="13" id="KW-1185">Reference proteome</keyword>
<keyword evidence="10" id="KW-0831">Ubiquinone biosynthesis</keyword>
<protein>
    <recommendedName>
        <fullName evidence="10">4-hydroxybenzoate polyprenyltransferase, mitochondrial</fullName>
        <shortName evidence="10">4-HB polyprenyltransferase</shortName>
        <ecNumber evidence="10">2.5.1.39</ecNumber>
    </recommendedName>
    <alternativeName>
        <fullName evidence="10">Para-hydroxybenzoate--polyprenyltransferase</fullName>
        <shortName evidence="10">PHB:PPT</shortName>
        <shortName evidence="10">PHB:polyprenyltransferase</shortName>
    </alternativeName>
</protein>
<comment type="cofactor">
    <cofactor evidence="1 10">
        <name>Mg(2+)</name>
        <dbReference type="ChEBI" id="CHEBI:18420"/>
    </cofactor>
</comment>
<dbReference type="EMBL" id="LWDE02000003">
    <property type="protein sequence ID" value="KAE8256163.1"/>
    <property type="molecule type" value="Genomic_DNA"/>
</dbReference>
<evidence type="ECO:0000313" key="13">
    <source>
        <dbReference type="Proteomes" id="UP000077684"/>
    </source>
</evidence>
<dbReference type="InterPro" id="IPR039653">
    <property type="entry name" value="Prenyltransferase"/>
</dbReference>
<comment type="similarity">
    <text evidence="3 10">Belongs to the UbiA prenyltransferase family.</text>
</comment>
<evidence type="ECO:0000256" key="7">
    <source>
        <dbReference type="ARBA" id="ARBA00023136"/>
    </source>
</evidence>
<evidence type="ECO:0000256" key="4">
    <source>
        <dbReference type="ARBA" id="ARBA00022679"/>
    </source>
</evidence>
<dbReference type="Gene3D" id="1.10.357.140">
    <property type="entry name" value="UbiA prenyltransferase"/>
    <property type="match status" value="1"/>
</dbReference>
<dbReference type="InterPro" id="IPR000537">
    <property type="entry name" value="UbiA_prenyltransferase"/>
</dbReference>
<feature type="compositionally biased region" description="Low complexity" evidence="11">
    <location>
        <begin position="93"/>
        <end position="108"/>
    </location>
</feature>
<keyword evidence="10" id="KW-0414">Isoprene biosynthesis</keyword>
<evidence type="ECO:0000256" key="1">
    <source>
        <dbReference type="ARBA" id="ARBA00001946"/>
    </source>
</evidence>
<sequence length="477" mass="51895">MAATTCARVLFQARHRTTCCGLGMSRAALPIRAAASFFTTTAAPRQLPTSQQVRWKESERIRMGTAARWHHHSTHTRMFCTSLSRSGGGGGAVNSSSKSDQSVAAEAAAKTEAEARRPFRLDPYLRLARMDKPIGTLLLLWPCAWSITLAAQALALPPAVPLWNLVLFSTGALVMRGAGCTINDMWDVKVDRMVERTSMRPIAAGEVTMFQAWCFLGVQLSAGLAVLLNLNWYSIVMGASSLGLVAVYPLMKRITYWPQLVLGLAFNWGALLGWSAVAGSSAWAVTLPIYAGTVCWTIVYDTIYAHQDKRDDVKAGVKSTALLFRGRTKAILSLFSIGFIAAVAWGVSQSNTVSQERGEATVAEKAASAVAAAVPSASPSQSWTFERVSQELKAAFEKLTTSHPAFLVALTGAASHLVWQLRTVDLNSPPDCWRKFTANRQIGMIIWFGLAFDYMRTVGGPAWGLWDAPHRVGRIQQ</sequence>
<comment type="function">
    <text evidence="9 10">Catalyzes the prenylation of para-hydroxybenzoate (PHB) with an all-trans polyprenyl group. Mediates the second step in the final reaction sequence of coenzyme Q (CoQ) biosynthesis, which is the condensation of the polyisoprenoid side chain with PHB, generating the first membrane-bound Q intermediate.</text>
</comment>
<feature type="transmembrane region" description="Helical" evidence="10">
    <location>
        <begin position="282"/>
        <end position="300"/>
    </location>
</feature>
<evidence type="ECO:0000256" key="11">
    <source>
        <dbReference type="SAM" id="MobiDB-lite"/>
    </source>
</evidence>
<organism evidence="12 13">
    <name type="scientific">Tilletia controversa</name>
    <name type="common">dwarf bunt fungus</name>
    <dbReference type="NCBI Taxonomy" id="13291"/>
    <lineage>
        <taxon>Eukaryota</taxon>
        <taxon>Fungi</taxon>
        <taxon>Dikarya</taxon>
        <taxon>Basidiomycota</taxon>
        <taxon>Ustilaginomycotina</taxon>
        <taxon>Exobasidiomycetes</taxon>
        <taxon>Tilletiales</taxon>
        <taxon>Tilletiaceae</taxon>
        <taxon>Tilletia</taxon>
    </lineage>
</organism>
<comment type="pathway">
    <text evidence="10">Cofactor biosynthesis; ubiquinone biosynthesis.</text>
</comment>
<dbReference type="FunFam" id="1.10.357.140:FF:000003">
    <property type="entry name" value="4-hydroxybenzoate polyprenyltransferase, mitochondrial"/>
    <property type="match status" value="1"/>
</dbReference>
<feature type="transmembrane region" description="Helical" evidence="10">
    <location>
        <begin position="162"/>
        <end position="182"/>
    </location>
</feature>
<reference evidence="12" key="1">
    <citation type="submission" date="2016-04" db="EMBL/GenBank/DDBJ databases">
        <authorList>
            <person name="Nguyen H.D."/>
            <person name="Samba Siva P."/>
            <person name="Cullis J."/>
            <person name="Levesque C.A."/>
            <person name="Hambleton S."/>
        </authorList>
    </citation>
    <scope>NUCLEOTIDE SEQUENCE</scope>
    <source>
        <strain evidence="12">DAOMC 236426</strain>
    </source>
</reference>
<name>A0A8X7T156_9BASI</name>